<dbReference type="InterPro" id="IPR011009">
    <property type="entry name" value="Kinase-like_dom_sf"/>
</dbReference>
<reference evidence="6" key="1">
    <citation type="submission" date="2022-11" db="EMBL/GenBank/DDBJ databases">
        <title>Chromosomal genome sequence assembly and mating type (MAT) locus characterization of the leprose asexual lichenized fungus Lepraria neglecta (Nyl.) Erichsen.</title>
        <authorList>
            <person name="Allen J.L."/>
            <person name="Pfeffer B."/>
        </authorList>
    </citation>
    <scope>NUCLEOTIDE SEQUENCE</scope>
    <source>
        <strain evidence="6">Allen 5258</strain>
    </source>
</reference>
<feature type="repeat" description="ANK" evidence="2">
    <location>
        <begin position="883"/>
        <end position="915"/>
    </location>
</feature>
<evidence type="ECO:0000313" key="6">
    <source>
        <dbReference type="EMBL" id="KAK3168995.1"/>
    </source>
</evidence>
<comment type="caution">
    <text evidence="6">The sequence shown here is derived from an EMBL/GenBank/DDBJ whole genome shotgun (WGS) entry which is preliminary data.</text>
</comment>
<evidence type="ECO:0000256" key="3">
    <source>
        <dbReference type="SAM" id="MobiDB-lite"/>
    </source>
</evidence>
<dbReference type="EMBL" id="JASNWA010000010">
    <property type="protein sequence ID" value="KAK3168995.1"/>
    <property type="molecule type" value="Genomic_DNA"/>
</dbReference>
<dbReference type="InterPro" id="IPR056884">
    <property type="entry name" value="NPHP3-like_N"/>
</dbReference>
<dbReference type="Gene3D" id="1.25.40.20">
    <property type="entry name" value="Ankyrin repeat-containing domain"/>
    <property type="match status" value="3"/>
</dbReference>
<feature type="repeat" description="ANK" evidence="2">
    <location>
        <begin position="687"/>
        <end position="719"/>
    </location>
</feature>
<keyword evidence="4" id="KW-0732">Signal</keyword>
<evidence type="ECO:0000256" key="2">
    <source>
        <dbReference type="PROSITE-ProRule" id="PRU00023"/>
    </source>
</evidence>
<evidence type="ECO:0000256" key="4">
    <source>
        <dbReference type="SAM" id="SignalP"/>
    </source>
</evidence>
<dbReference type="PROSITE" id="PS50088">
    <property type="entry name" value="ANK_REPEAT"/>
    <property type="match status" value="6"/>
</dbReference>
<dbReference type="GO" id="GO:0004672">
    <property type="term" value="F:protein kinase activity"/>
    <property type="evidence" value="ECO:0007669"/>
    <property type="project" value="InterPro"/>
</dbReference>
<dbReference type="InterPro" id="IPR036770">
    <property type="entry name" value="Ankyrin_rpt-contain_sf"/>
</dbReference>
<evidence type="ECO:0000313" key="7">
    <source>
        <dbReference type="Proteomes" id="UP001276659"/>
    </source>
</evidence>
<dbReference type="PROSITE" id="PS50297">
    <property type="entry name" value="ANK_REP_REGION"/>
    <property type="match status" value="4"/>
</dbReference>
<feature type="chain" id="PRO_5041908305" description="Protein kinase domain-containing protein" evidence="4">
    <location>
        <begin position="20"/>
        <end position="1536"/>
    </location>
</feature>
<dbReference type="Proteomes" id="UP001276659">
    <property type="component" value="Unassembled WGS sequence"/>
</dbReference>
<dbReference type="InterPro" id="IPR027417">
    <property type="entry name" value="P-loop_NTPase"/>
</dbReference>
<name>A0AAD9YZS2_9LECA</name>
<sequence>MDPFSVLGLVASIIQLVEATAKVIKYVNEVKDAPKELASLGLEAASLMQLLMTLKQHIEDLSADDASSFSSVHTLGVPGGPISQLQAAMELLGTRLKPRRKKLAGVLFRSSDLKDCIAVLSKIERFKGCIRSLLHDDAFRMFLMVKKDVDSIAQSQMISHIEDDQKILEWLSRRTYVERHNDIFKKRTSAGAGKTTLTSYIIDYLRRTFSQDKVAIAYFYCDYKERDQTTDSLTASLLRQLVQSHPVLPAKIKSLYKLHSREQTRPSLVEYLRLLLNVTRMFSKAFVLIDALDECSEHDGTRDSLLKALREIGPHVHILITSRLVPVTADQFGDASQLEIRARDEDVATYVKSRIATSAKLLRHIERDPALESTIVSKLLAKAQGMFLLPKLHMDALTKQPHRKAVRSTLDSLPAGLNDTYLDALVRIGSQDQEDVKVAHQVLSWVSHAFRPLSLQEIQHALAVEPGDNYLDEESMIDEDLIISVCYGMVKVEQGSSELQFVHETARNYFEQTQLEYCPDPHQYITLTCLTYLAFELFPRSSYIASEAELQALERGFVFLDYAARNWGSHARKVESSLQNRLGEYLTLQATYLSSRMAWGLNSLKDEILDSHREHNVEPMMKVSGLHVAAYFGLQQTAASLLYLGHQTDSFEYRLDPAIHVASARNDTSMVHLLLKHNTDINVTNIFGYTALQAAARGGHLEVVELLLSEGAEVNAQFDARLPTALHLAAVSGHVDMVQLLLTMGADINMTYEKGRVAPNLLELGTSSQRNTKTKTPPRAGANLGYRTDGSNESTTPLGDAVEHGQEEIVSLLVSYGANVNLGVPTPLKAAVNCRHYQILRLLLEHGANLLEPLFHGLVFERDEMLMRTLQAAGADLDAQSEDRGTAVLSAVIERQEKTVRFLIEAGANINIQSFYGDSPLFAASRWGHEAILQLLLVHGADALGIEKQVWLEHTASASARRRNIGERRFSNERSQDFPLGFFAEYLQRADPSSLRGMLDGSVQHIPDSKSISFIPADALDEILTFENIEAELEKLGKNELSSHVFKHAKKVFAILVHICMLEDIQNFIGEGLEDADLPLAMSKSGDMIGQLHTGVREPKNFRTFLGWREHVRMQFWQFQWVLLAPIFSFPGQHHKFDDNIVLPYVDLGDAGLGAYSKVYRVKIHPAHAKLIRKKVSLIHCKESDFVLNSAVLKGTTFALKQLTPRPKRGYQAFQHELSMLKSVQSLHHPHIVQLLATYERKGHYSFLFPLAEENLRQFWRHSMFTDPAHELGYFQQMAGLASAISSIHNLLPIENAKPVSQGVRGHKASQYGYHNDIKPENILVSLSDPSAMAGVPQVRWLLADFGSGGIYRKGSELDHSHYTASGTYQAPECQVSNFTKTPLKASQYQALDIYSMGCVFLEATIWMTQGPSALERFGSERSGDSGIPAVLVRDDNFFTLRYNAASEPIGADMRPVVQDWIEGLQRDPTNSDACAELLLLIKNGLLQVDGNHRLKAKDVHERLSRVIQIAERDFPFKSQSPLPRDTGPEEVEETE</sequence>
<dbReference type="PRINTS" id="PR01415">
    <property type="entry name" value="ANKYRIN"/>
</dbReference>
<dbReference type="Gene3D" id="3.40.50.300">
    <property type="entry name" value="P-loop containing nucleotide triphosphate hydrolases"/>
    <property type="match status" value="1"/>
</dbReference>
<organism evidence="6 7">
    <name type="scientific">Lepraria neglecta</name>
    <dbReference type="NCBI Taxonomy" id="209136"/>
    <lineage>
        <taxon>Eukaryota</taxon>
        <taxon>Fungi</taxon>
        <taxon>Dikarya</taxon>
        <taxon>Ascomycota</taxon>
        <taxon>Pezizomycotina</taxon>
        <taxon>Lecanoromycetes</taxon>
        <taxon>OSLEUM clade</taxon>
        <taxon>Lecanoromycetidae</taxon>
        <taxon>Lecanorales</taxon>
        <taxon>Lecanorineae</taxon>
        <taxon>Stereocaulaceae</taxon>
        <taxon>Lepraria</taxon>
    </lineage>
</organism>
<accession>A0AAD9YZS2</accession>
<evidence type="ECO:0000256" key="1">
    <source>
        <dbReference type="ARBA" id="ARBA00022737"/>
    </source>
</evidence>
<evidence type="ECO:0000259" key="5">
    <source>
        <dbReference type="PROSITE" id="PS50011"/>
    </source>
</evidence>
<dbReference type="Pfam" id="PF00069">
    <property type="entry name" value="Pkinase"/>
    <property type="match status" value="1"/>
</dbReference>
<feature type="region of interest" description="Disordered" evidence="3">
    <location>
        <begin position="1517"/>
        <end position="1536"/>
    </location>
</feature>
<dbReference type="SMART" id="SM00248">
    <property type="entry name" value="ANK"/>
    <property type="match status" value="7"/>
</dbReference>
<dbReference type="Pfam" id="PF22939">
    <property type="entry name" value="WHD_GPIID"/>
    <property type="match status" value="1"/>
</dbReference>
<feature type="repeat" description="ANK" evidence="2">
    <location>
        <begin position="654"/>
        <end position="686"/>
    </location>
</feature>
<feature type="domain" description="Protein kinase" evidence="5">
    <location>
        <begin position="1145"/>
        <end position="1504"/>
    </location>
</feature>
<proteinExistence type="predicted"/>
<feature type="repeat" description="ANK" evidence="2">
    <location>
        <begin position="793"/>
        <end position="821"/>
    </location>
</feature>
<dbReference type="Pfam" id="PF24883">
    <property type="entry name" value="NPHP3_N"/>
    <property type="match status" value="1"/>
</dbReference>
<dbReference type="CDD" id="cd00180">
    <property type="entry name" value="PKc"/>
    <property type="match status" value="1"/>
</dbReference>
<dbReference type="Gene3D" id="3.30.200.20">
    <property type="entry name" value="Phosphorylase Kinase, domain 1"/>
    <property type="match status" value="1"/>
</dbReference>
<dbReference type="Gene3D" id="1.10.510.10">
    <property type="entry name" value="Transferase(Phosphotransferase) domain 1"/>
    <property type="match status" value="1"/>
</dbReference>
<dbReference type="InterPro" id="IPR000719">
    <property type="entry name" value="Prot_kinase_dom"/>
</dbReference>
<dbReference type="InterPro" id="IPR054471">
    <property type="entry name" value="GPIID_WHD"/>
</dbReference>
<keyword evidence="1" id="KW-0677">Repeat</keyword>
<dbReference type="SUPFAM" id="SSF48403">
    <property type="entry name" value="Ankyrin repeat"/>
    <property type="match status" value="1"/>
</dbReference>
<dbReference type="SMART" id="SM00220">
    <property type="entry name" value="S_TKc"/>
    <property type="match status" value="1"/>
</dbReference>
<protein>
    <recommendedName>
        <fullName evidence="5">Protein kinase domain-containing protein</fullName>
    </recommendedName>
</protein>
<keyword evidence="7" id="KW-1185">Reference proteome</keyword>
<feature type="signal peptide" evidence="4">
    <location>
        <begin position="1"/>
        <end position="19"/>
    </location>
</feature>
<dbReference type="SUPFAM" id="SSF52540">
    <property type="entry name" value="P-loop containing nucleoside triphosphate hydrolases"/>
    <property type="match status" value="1"/>
</dbReference>
<dbReference type="PANTHER" id="PTHR10039">
    <property type="entry name" value="AMELOGENIN"/>
    <property type="match status" value="1"/>
</dbReference>
<feature type="repeat" description="ANK" evidence="2">
    <location>
        <begin position="916"/>
        <end position="948"/>
    </location>
</feature>
<dbReference type="InterPro" id="IPR002110">
    <property type="entry name" value="Ankyrin_rpt"/>
</dbReference>
<dbReference type="GO" id="GO:0005524">
    <property type="term" value="F:ATP binding"/>
    <property type="evidence" value="ECO:0007669"/>
    <property type="project" value="InterPro"/>
</dbReference>
<dbReference type="PROSITE" id="PS50011">
    <property type="entry name" value="PROTEIN_KINASE_DOM"/>
    <property type="match status" value="1"/>
</dbReference>
<dbReference type="SUPFAM" id="SSF56112">
    <property type="entry name" value="Protein kinase-like (PK-like)"/>
    <property type="match status" value="1"/>
</dbReference>
<feature type="region of interest" description="Disordered" evidence="3">
    <location>
        <begin position="768"/>
        <end position="799"/>
    </location>
</feature>
<keyword evidence="2" id="KW-0040">ANK repeat</keyword>
<dbReference type="PANTHER" id="PTHR10039:SF15">
    <property type="entry name" value="NACHT DOMAIN-CONTAINING PROTEIN"/>
    <property type="match status" value="1"/>
</dbReference>
<feature type="repeat" description="ANK" evidence="2">
    <location>
        <begin position="721"/>
        <end position="753"/>
    </location>
</feature>
<dbReference type="Pfam" id="PF12796">
    <property type="entry name" value="Ank_2"/>
    <property type="match status" value="3"/>
</dbReference>
<gene>
    <name evidence="6" type="ORF">OEA41_005443</name>
</gene>